<reference evidence="5 6" key="1">
    <citation type="submission" date="2020-08" db="EMBL/GenBank/DDBJ databases">
        <authorList>
            <person name="Liu C."/>
            <person name="Sun Q."/>
        </authorList>
    </citation>
    <scope>NUCLEOTIDE SEQUENCE [LARGE SCALE GENOMIC DNA]</scope>
    <source>
        <strain evidence="5 6">NSJ-29</strain>
    </source>
</reference>
<dbReference type="PANTHER" id="PTHR42827:SF1">
    <property type="entry name" value="IRON-SULFUR CLUSTER-BINDING PROTEIN"/>
    <property type="match status" value="1"/>
</dbReference>
<name>A0A7G9G965_9FIRM</name>
<evidence type="ECO:0000313" key="5">
    <source>
        <dbReference type="EMBL" id="QNM07347.1"/>
    </source>
</evidence>
<accession>A0A7G9G965</accession>
<dbReference type="PROSITE" id="PS51379">
    <property type="entry name" value="4FE4S_FER_2"/>
    <property type="match status" value="1"/>
</dbReference>
<dbReference type="RefSeq" id="WP_118647839.1">
    <property type="nucleotide sequence ID" value="NZ_CP060635.1"/>
</dbReference>
<sequence length="252" mass="28427">MIKDKIYSKAKELRVNLVRTCDAEQWERLPVQPPEFWPQNIWPWSKKVICLGIPLFAPMIDSTPSMVYQELYDTSNRILDDISYHLTNYIVNTLGYKAVWFPRDCYYSIDVLLDNPNAAFSHVIAAYYAGMGTIGDSHNLITKEFGPRVRIVSIITDAPIDSDPMLKGDLCLHCGKCLKACPSKCFTNPGPDKIYTMDKIACTAYNAEVKNQHHWPCGMCIDVCPVGEDLKTYKGTDRVTSSGITHLQSFGS</sequence>
<dbReference type="PANTHER" id="PTHR42827">
    <property type="entry name" value="IRON-SULFUR CLUSTER-BINDING PROTEIN-RELATED"/>
    <property type="match status" value="1"/>
</dbReference>
<dbReference type="Gene3D" id="3.30.70.20">
    <property type="match status" value="1"/>
</dbReference>
<keyword evidence="3" id="KW-0411">Iron-sulfur</keyword>
<dbReference type="AlphaFoldDB" id="A0A7G9G965"/>
<keyword evidence="1" id="KW-0479">Metal-binding</keyword>
<dbReference type="PROSITE" id="PS00198">
    <property type="entry name" value="4FE4S_FER_1"/>
    <property type="match status" value="1"/>
</dbReference>
<keyword evidence="2" id="KW-0408">Iron</keyword>
<gene>
    <name evidence="5" type="ORF">H9Q79_10345</name>
</gene>
<keyword evidence="6" id="KW-1185">Reference proteome</keyword>
<dbReference type="GO" id="GO:0046872">
    <property type="term" value="F:metal ion binding"/>
    <property type="evidence" value="ECO:0007669"/>
    <property type="project" value="UniProtKB-KW"/>
</dbReference>
<dbReference type="SUPFAM" id="SSF54862">
    <property type="entry name" value="4Fe-4S ferredoxins"/>
    <property type="match status" value="1"/>
</dbReference>
<evidence type="ECO:0000313" key="6">
    <source>
        <dbReference type="Proteomes" id="UP000515860"/>
    </source>
</evidence>
<proteinExistence type="predicted"/>
<dbReference type="InterPro" id="IPR017896">
    <property type="entry name" value="4Fe4S_Fe-S-bd"/>
</dbReference>
<evidence type="ECO:0000256" key="1">
    <source>
        <dbReference type="ARBA" id="ARBA00022723"/>
    </source>
</evidence>
<organism evidence="5 6">
    <name type="scientific">Wansuia hejianensis</name>
    <dbReference type="NCBI Taxonomy" id="2763667"/>
    <lineage>
        <taxon>Bacteria</taxon>
        <taxon>Bacillati</taxon>
        <taxon>Bacillota</taxon>
        <taxon>Clostridia</taxon>
        <taxon>Lachnospirales</taxon>
        <taxon>Lachnospiraceae</taxon>
        <taxon>Wansuia</taxon>
    </lineage>
</organism>
<evidence type="ECO:0000256" key="3">
    <source>
        <dbReference type="ARBA" id="ARBA00023014"/>
    </source>
</evidence>
<dbReference type="Proteomes" id="UP000515860">
    <property type="component" value="Chromosome"/>
</dbReference>
<evidence type="ECO:0000256" key="2">
    <source>
        <dbReference type="ARBA" id="ARBA00023004"/>
    </source>
</evidence>
<evidence type="ECO:0000259" key="4">
    <source>
        <dbReference type="PROSITE" id="PS51379"/>
    </source>
</evidence>
<dbReference type="InterPro" id="IPR017900">
    <property type="entry name" value="4Fe4S_Fe_S_CS"/>
</dbReference>
<dbReference type="EMBL" id="CP060635">
    <property type="protein sequence ID" value="QNM07347.1"/>
    <property type="molecule type" value="Genomic_DNA"/>
</dbReference>
<dbReference type="GO" id="GO:0051536">
    <property type="term" value="F:iron-sulfur cluster binding"/>
    <property type="evidence" value="ECO:0007669"/>
    <property type="project" value="UniProtKB-KW"/>
</dbReference>
<protein>
    <submittedName>
        <fullName evidence="5">Epoxyqueuosine reductase</fullName>
    </submittedName>
</protein>
<feature type="domain" description="4Fe-4S ferredoxin-type" evidence="4">
    <location>
        <begin position="162"/>
        <end position="192"/>
    </location>
</feature>
<dbReference type="KEGG" id="whj:H9Q79_10345"/>